<keyword evidence="4" id="KW-1278">Translocase</keyword>
<dbReference type="Proteomes" id="UP000774130">
    <property type="component" value="Unassembled WGS sequence"/>
</dbReference>
<evidence type="ECO:0000313" key="9">
    <source>
        <dbReference type="EMBL" id="MBV7391908.1"/>
    </source>
</evidence>
<keyword evidence="6" id="KW-0406">Ion transport</keyword>
<dbReference type="Pfam" id="PF08402">
    <property type="entry name" value="TOBE_2"/>
    <property type="match status" value="1"/>
</dbReference>
<keyword evidence="9" id="KW-0547">Nucleotide-binding</keyword>
<evidence type="ECO:0000256" key="6">
    <source>
        <dbReference type="ARBA" id="ARBA00023065"/>
    </source>
</evidence>
<reference evidence="9 10" key="1">
    <citation type="submission" date="2021-06" db="EMBL/GenBank/DDBJ databases">
        <title>Enterococcus alishanensis sp. nov., a novel lactic acid bacterium isolated from fresh coffee beans.</title>
        <authorList>
            <person name="Chen Y.-S."/>
        </authorList>
    </citation>
    <scope>NUCLEOTIDE SEQUENCE [LARGE SCALE GENOMIC DNA]</scope>
    <source>
        <strain evidence="9 10">ALS3</strain>
    </source>
</reference>
<keyword evidence="10" id="KW-1185">Reference proteome</keyword>
<dbReference type="PANTHER" id="PTHR42781">
    <property type="entry name" value="SPERMIDINE/PUTRESCINE IMPORT ATP-BINDING PROTEIN POTA"/>
    <property type="match status" value="1"/>
</dbReference>
<evidence type="ECO:0000313" key="10">
    <source>
        <dbReference type="Proteomes" id="UP000774130"/>
    </source>
</evidence>
<dbReference type="PROSITE" id="PS00211">
    <property type="entry name" value="ABC_TRANSPORTER_1"/>
    <property type="match status" value="1"/>
</dbReference>
<keyword evidence="7" id="KW-0472">Membrane</keyword>
<evidence type="ECO:0000256" key="4">
    <source>
        <dbReference type="ARBA" id="ARBA00022967"/>
    </source>
</evidence>
<dbReference type="Pfam" id="PF00005">
    <property type="entry name" value="ABC_tran"/>
    <property type="match status" value="1"/>
</dbReference>
<evidence type="ECO:0000256" key="2">
    <source>
        <dbReference type="ARBA" id="ARBA00022475"/>
    </source>
</evidence>
<dbReference type="EMBL" id="JAHUZB010000006">
    <property type="protein sequence ID" value="MBV7391908.1"/>
    <property type="molecule type" value="Genomic_DNA"/>
</dbReference>
<evidence type="ECO:0000256" key="7">
    <source>
        <dbReference type="ARBA" id="ARBA00023136"/>
    </source>
</evidence>
<dbReference type="PANTHER" id="PTHR42781:SF4">
    <property type="entry name" value="SPERMIDINE_PUTRESCINE IMPORT ATP-BINDING PROTEIN POTA"/>
    <property type="match status" value="1"/>
</dbReference>
<gene>
    <name evidence="9" type="ORF">KUA55_14565</name>
</gene>
<dbReference type="InterPro" id="IPR003439">
    <property type="entry name" value="ABC_transporter-like_ATP-bd"/>
</dbReference>
<dbReference type="PROSITE" id="PS50893">
    <property type="entry name" value="ABC_TRANSPORTER_2"/>
    <property type="match status" value="1"/>
</dbReference>
<organism evidence="9 10">
    <name type="scientific">Enterococcus alishanensis</name>
    <dbReference type="NCBI Taxonomy" id="1303817"/>
    <lineage>
        <taxon>Bacteria</taxon>
        <taxon>Bacillati</taxon>
        <taxon>Bacillota</taxon>
        <taxon>Bacilli</taxon>
        <taxon>Lactobacillales</taxon>
        <taxon>Enterococcaceae</taxon>
        <taxon>Enterococcus</taxon>
    </lineage>
</organism>
<sequence>MFLSVQQLNKSYGTTKILKDISFTLPQGEMLVVLGPSGCGKSTLLSCLNGFEKVNSGKILLAEEDITEVSPEERDITTVFQSYSLFPHLNVLENLMYGLKFKKIKKGEARKKAEEMLALLRLSDYAESNIQDLSGGQQQRVALGRSLIVEPKLLLLDEPLSNLDEKLRISLRAEIRRLQKELVMTMVFVTHDQQEAFAIADQILLMNQGEIQQIAEGEELYNHPQNPFALTFIGENNLLSQQQYVRPEQIQLVADKEGEGEIIQQRFQGATIDYEVLVQGNKLIVTTLNNGSYYSIGQRVRVNYQSQKIATDRSK</sequence>
<evidence type="ECO:0000259" key="8">
    <source>
        <dbReference type="PROSITE" id="PS50893"/>
    </source>
</evidence>
<dbReference type="InterPro" id="IPR015853">
    <property type="entry name" value="ABC_transpr_FbpC"/>
</dbReference>
<dbReference type="RefSeq" id="WP_218327115.1">
    <property type="nucleotide sequence ID" value="NZ_JAHUZB010000006.1"/>
</dbReference>
<accession>A0ABS6TG46</accession>
<evidence type="ECO:0000256" key="5">
    <source>
        <dbReference type="ARBA" id="ARBA00023004"/>
    </source>
</evidence>
<protein>
    <submittedName>
        <fullName evidence="9">ABC transporter ATP-binding protein</fullName>
    </submittedName>
</protein>
<keyword evidence="1" id="KW-0813">Transport</keyword>
<keyword evidence="5" id="KW-0408">Iron</keyword>
<keyword evidence="3" id="KW-0410">Iron transport</keyword>
<keyword evidence="9" id="KW-0067">ATP-binding</keyword>
<dbReference type="GO" id="GO:0005524">
    <property type="term" value="F:ATP binding"/>
    <property type="evidence" value="ECO:0007669"/>
    <property type="project" value="UniProtKB-KW"/>
</dbReference>
<comment type="caution">
    <text evidence="9">The sequence shown here is derived from an EMBL/GenBank/DDBJ whole genome shotgun (WGS) entry which is preliminary data.</text>
</comment>
<name>A0ABS6TG46_9ENTE</name>
<evidence type="ECO:0000256" key="3">
    <source>
        <dbReference type="ARBA" id="ARBA00022496"/>
    </source>
</evidence>
<dbReference type="InterPro" id="IPR050093">
    <property type="entry name" value="ABC_SmlMolc_Importer"/>
</dbReference>
<dbReference type="InterPro" id="IPR013611">
    <property type="entry name" value="Transp-assoc_OB_typ2"/>
</dbReference>
<dbReference type="InterPro" id="IPR003593">
    <property type="entry name" value="AAA+_ATPase"/>
</dbReference>
<feature type="domain" description="ABC transporter" evidence="8">
    <location>
        <begin position="3"/>
        <end position="233"/>
    </location>
</feature>
<evidence type="ECO:0000256" key="1">
    <source>
        <dbReference type="ARBA" id="ARBA00022448"/>
    </source>
</evidence>
<keyword evidence="2" id="KW-1003">Cell membrane</keyword>
<dbReference type="InterPro" id="IPR017871">
    <property type="entry name" value="ABC_transporter-like_CS"/>
</dbReference>
<dbReference type="SMART" id="SM00382">
    <property type="entry name" value="AAA"/>
    <property type="match status" value="1"/>
</dbReference>
<dbReference type="CDD" id="cd03259">
    <property type="entry name" value="ABC_Carb_Solutes_like"/>
    <property type="match status" value="1"/>
</dbReference>
<proteinExistence type="predicted"/>